<feature type="domain" description="HTH luxR-type" evidence="8">
    <location>
        <begin position="301"/>
        <end position="366"/>
    </location>
</feature>
<dbReference type="Proteomes" id="UP001054902">
    <property type="component" value="Unassembled WGS sequence"/>
</dbReference>
<proteinExistence type="predicted"/>
<keyword evidence="4" id="KW-0238">DNA-binding</keyword>
<keyword evidence="5" id="KW-0804">Transcription</keyword>
<dbReference type="InterPro" id="IPR036388">
    <property type="entry name" value="WH-like_DNA-bd_sf"/>
</dbReference>
<evidence type="ECO:0000313" key="11">
    <source>
        <dbReference type="Proteomes" id="UP001054902"/>
    </source>
</evidence>
<dbReference type="Pfam" id="PF00196">
    <property type="entry name" value="GerE"/>
    <property type="match status" value="1"/>
</dbReference>
<evidence type="ECO:0000256" key="2">
    <source>
        <dbReference type="ARBA" id="ARBA00023012"/>
    </source>
</evidence>
<dbReference type="InterPro" id="IPR000792">
    <property type="entry name" value="Tscrpt_reg_LuxR_C"/>
</dbReference>
<organism evidence="10 11">
    <name type="scientific">Chaetoceros tenuissimus</name>
    <dbReference type="NCBI Taxonomy" id="426638"/>
    <lineage>
        <taxon>Eukaryota</taxon>
        <taxon>Sar</taxon>
        <taxon>Stramenopiles</taxon>
        <taxon>Ochrophyta</taxon>
        <taxon>Bacillariophyta</taxon>
        <taxon>Coscinodiscophyceae</taxon>
        <taxon>Chaetocerotophycidae</taxon>
        <taxon>Chaetocerotales</taxon>
        <taxon>Chaetocerotaceae</taxon>
        <taxon>Chaetoceros</taxon>
    </lineage>
</organism>
<evidence type="ECO:0000256" key="4">
    <source>
        <dbReference type="ARBA" id="ARBA00023125"/>
    </source>
</evidence>
<dbReference type="Gene3D" id="3.40.50.2300">
    <property type="match status" value="1"/>
</dbReference>
<comment type="caution">
    <text evidence="10">The sequence shown here is derived from an EMBL/GenBank/DDBJ whole genome shotgun (WGS) entry which is preliminary data.</text>
</comment>
<feature type="domain" description="Response regulatory" evidence="9">
    <location>
        <begin position="78"/>
        <end position="225"/>
    </location>
</feature>
<feature type="compositionally biased region" description="Low complexity" evidence="7">
    <location>
        <begin position="40"/>
        <end position="52"/>
    </location>
</feature>
<dbReference type="Gene3D" id="1.10.10.10">
    <property type="entry name" value="Winged helix-like DNA-binding domain superfamily/Winged helix DNA-binding domain"/>
    <property type="match status" value="1"/>
</dbReference>
<dbReference type="InterPro" id="IPR039420">
    <property type="entry name" value="WalR-like"/>
</dbReference>
<dbReference type="InterPro" id="IPR011006">
    <property type="entry name" value="CheY-like_superfamily"/>
</dbReference>
<dbReference type="GO" id="GO:0006355">
    <property type="term" value="P:regulation of DNA-templated transcription"/>
    <property type="evidence" value="ECO:0007669"/>
    <property type="project" value="InterPro"/>
</dbReference>
<keyword evidence="11" id="KW-1185">Reference proteome</keyword>
<dbReference type="SUPFAM" id="SSF46894">
    <property type="entry name" value="C-terminal effector domain of the bipartite response regulators"/>
    <property type="match status" value="1"/>
</dbReference>
<dbReference type="PROSITE" id="PS50043">
    <property type="entry name" value="HTH_LUXR_2"/>
    <property type="match status" value="1"/>
</dbReference>
<reference evidence="10 11" key="1">
    <citation type="journal article" date="2021" name="Sci. Rep.">
        <title>The genome of the diatom Chaetoceros tenuissimus carries an ancient integrated fragment of an extant virus.</title>
        <authorList>
            <person name="Hongo Y."/>
            <person name="Kimura K."/>
            <person name="Takaki Y."/>
            <person name="Yoshida Y."/>
            <person name="Baba S."/>
            <person name="Kobayashi G."/>
            <person name="Nagasaki K."/>
            <person name="Hano T."/>
            <person name="Tomaru Y."/>
        </authorList>
    </citation>
    <scope>NUCLEOTIDE SEQUENCE [LARGE SCALE GENOMIC DNA]</scope>
    <source>
        <strain evidence="10 11">NIES-3715</strain>
    </source>
</reference>
<name>A0AAD3CTV3_9STRA</name>
<evidence type="ECO:0000256" key="1">
    <source>
        <dbReference type="ARBA" id="ARBA00022553"/>
    </source>
</evidence>
<keyword evidence="2" id="KW-0902">Two-component regulatory system</keyword>
<sequence>MTIKHFLSCFILLSSFIIYSFLVGIADAFIIQSSTRILPSTSTPNSSTLYSTKNDQPSKINGSTKENDPKFQQRSKSWIVLVDDEESIRLAVGKYLYESGYTVTACADAEALLELLTSASTGRLEDEMPTKLPSVIICDIRMPGGLDGMELLDILKNPDSASVKVSDASSDLAFVRSTWRRIPVILLTAKSLTQDRILGYRKGADVYLPKPFAPEELLSIVDNLISRTSALSGASSKSGSTLREIKSEIIDIKGILKSSKLQANRKNGTKKSIKRLEQENASAIVPRKRDERFGYEKEMEAITSQIELSDLEKDVLELLSDGNTNGEIAKTLDITIAKVGRVISKLYSKTFTKTRTELVRWALKMGII</sequence>
<dbReference type="PANTHER" id="PTHR48111">
    <property type="entry name" value="REGULATOR OF RPOS"/>
    <property type="match status" value="1"/>
</dbReference>
<evidence type="ECO:0000313" key="10">
    <source>
        <dbReference type="EMBL" id="GFH51729.1"/>
    </source>
</evidence>
<dbReference type="GO" id="GO:0000976">
    <property type="term" value="F:transcription cis-regulatory region binding"/>
    <property type="evidence" value="ECO:0007669"/>
    <property type="project" value="TreeGrafter"/>
</dbReference>
<evidence type="ECO:0000256" key="3">
    <source>
        <dbReference type="ARBA" id="ARBA00023015"/>
    </source>
</evidence>
<dbReference type="GO" id="GO:0032993">
    <property type="term" value="C:protein-DNA complex"/>
    <property type="evidence" value="ECO:0007669"/>
    <property type="project" value="TreeGrafter"/>
</dbReference>
<dbReference type="InterPro" id="IPR016032">
    <property type="entry name" value="Sig_transdc_resp-reg_C-effctor"/>
</dbReference>
<evidence type="ECO:0000256" key="7">
    <source>
        <dbReference type="SAM" id="MobiDB-lite"/>
    </source>
</evidence>
<protein>
    <submittedName>
        <fullName evidence="10">Diatom response regulator 1</fullName>
    </submittedName>
</protein>
<dbReference type="SUPFAM" id="SSF52172">
    <property type="entry name" value="CheY-like"/>
    <property type="match status" value="1"/>
</dbReference>
<dbReference type="PROSITE" id="PS50110">
    <property type="entry name" value="RESPONSE_REGULATORY"/>
    <property type="match status" value="1"/>
</dbReference>
<keyword evidence="1 6" id="KW-0597">Phosphoprotein</keyword>
<evidence type="ECO:0000256" key="6">
    <source>
        <dbReference type="PROSITE-ProRule" id="PRU00169"/>
    </source>
</evidence>
<accession>A0AAD3CTV3</accession>
<evidence type="ECO:0000256" key="5">
    <source>
        <dbReference type="ARBA" id="ARBA00023163"/>
    </source>
</evidence>
<dbReference type="GO" id="GO:0000156">
    <property type="term" value="F:phosphorelay response regulator activity"/>
    <property type="evidence" value="ECO:0007669"/>
    <property type="project" value="TreeGrafter"/>
</dbReference>
<feature type="modified residue" description="4-aspartylphosphate" evidence="6">
    <location>
        <position position="139"/>
    </location>
</feature>
<feature type="region of interest" description="Disordered" evidence="7">
    <location>
        <begin position="40"/>
        <end position="69"/>
    </location>
</feature>
<dbReference type="InterPro" id="IPR001789">
    <property type="entry name" value="Sig_transdc_resp-reg_receiver"/>
</dbReference>
<evidence type="ECO:0000259" key="9">
    <source>
        <dbReference type="PROSITE" id="PS50110"/>
    </source>
</evidence>
<evidence type="ECO:0000259" key="8">
    <source>
        <dbReference type="PROSITE" id="PS50043"/>
    </source>
</evidence>
<dbReference type="AlphaFoldDB" id="A0AAD3CTV3"/>
<dbReference type="SMART" id="SM00448">
    <property type="entry name" value="REC"/>
    <property type="match status" value="1"/>
</dbReference>
<dbReference type="PANTHER" id="PTHR48111:SF1">
    <property type="entry name" value="TWO-COMPONENT RESPONSE REGULATOR ORR33"/>
    <property type="match status" value="1"/>
</dbReference>
<dbReference type="SMART" id="SM00421">
    <property type="entry name" value="HTH_LUXR"/>
    <property type="match status" value="1"/>
</dbReference>
<keyword evidence="3" id="KW-0805">Transcription regulation</keyword>
<dbReference type="GO" id="GO:0005829">
    <property type="term" value="C:cytosol"/>
    <property type="evidence" value="ECO:0007669"/>
    <property type="project" value="TreeGrafter"/>
</dbReference>
<dbReference type="EMBL" id="BLLK01000045">
    <property type="protein sequence ID" value="GFH51729.1"/>
    <property type="molecule type" value="Genomic_DNA"/>
</dbReference>
<dbReference type="Pfam" id="PF00072">
    <property type="entry name" value="Response_reg"/>
    <property type="match status" value="1"/>
</dbReference>
<feature type="compositionally biased region" description="Polar residues" evidence="7">
    <location>
        <begin position="53"/>
        <end position="64"/>
    </location>
</feature>
<gene>
    <name evidence="10" type="ORF">CTEN210_08205</name>
</gene>